<dbReference type="PANTHER" id="PTHR13367">
    <property type="entry name" value="UBIQUITIN THIOESTERASE"/>
    <property type="match status" value="1"/>
</dbReference>
<dbReference type="InterPro" id="IPR022099">
    <property type="entry name" value="DUF3638"/>
</dbReference>
<dbReference type="STRING" id="158607.A0A2P5HUG8"/>
<proteinExistence type="predicted"/>
<evidence type="ECO:0000259" key="10">
    <source>
        <dbReference type="Pfam" id="PF20255"/>
    </source>
</evidence>
<feature type="compositionally biased region" description="Acidic residues" evidence="7">
    <location>
        <begin position="3151"/>
        <end position="3172"/>
    </location>
</feature>
<sequence>MTLEGVFNHLVLPPKLPGGEDPHLVEEGRDFVTRLIAAIDTLNAATNENYSQSLAPLLKSLDLCRHLNQSCLDKDTLAAALKDFGHAPLVLHVVEQNAALIIRPSGPDEPPKSVVFEAFEASPTSEAVLASENALIQTFPGRACAIPESCFNSDDFQSSLAEFLDKASNETLNRLVAHTRKAGDEIIEVRDTTNPAMITQLLLPLFESFGEPIQVDQFQKRVRDDVNIQVQTGTGSPLPFRRHPFWLVLRVAVQRQLVLSLGYHRGRAMYKAVIAIVLAQLMTNVVGCLKPQLTLMLRTKLCRRLAKLEQERAQEPGDSTVYDSFFRSMGPWLEENIQLVNNRMNSVWDHFKRRTTRQVELLPAPRFVPLDHFRLQLRLSGSYLEGLLRLPQQQRPHKAAFDPAHINDEVIQHVQKFNACYFNIVAFEAEIRARPFDRLNACSETTHTSSEPQFGAVSGQAGHNDGIEHPRSRGFDPPAQRAPPVHIDHANIRCIELAESISKYFESVGNAYDSNPTQMSGFVLNVFHLWVLMDLAAIETCPLIREYHPMFTPELLDVLQLVHVDDFDRLHTVQRHLRDRVKSSRAHSHDILSADNSPSSFAAKYLVQNHELQVLYLEILEDSQQARQEKEVEWHTISEECEELSQEMAALSCVCTGEPGERTHDDIKDCTKCFLRRNRRRMTIEAHEDFLPIEDAKAAKILFELSVPRWYEAYRNITFKIIHDLAWPARIDPEDPPLILKDFGPLKPYQRSRPAVKGVTLASPKKSFLQTHWKVIPVLHGSLGDVLHSHGPEFDLYDIDNKVWMSAINRRTLTFQHHCGILLPGCLRESVLLPHPHPPAVEDGPSSYAVIANERQCPQQVSIHEFSAHQRLLSGVSRRWLTMLVELGSSHLNFSSSETVRFLSHLALQAGPCDATGSSGLREAYQVFGDDDFCFRLGEMIDQRLESIKSNWREVNLMELCIALSQRLRAFTSSDEACKLAERSIQSARDATLGWIGRLRGELRNAKDGEAADRAAAYAFKSAILCRRTFATSNQLTAEELQAYCEASIALQEHMATGFESDPVLKAMVIQDTKMEIGATIYAAMRKHPMSLELAISKAWSESGNSTDTTFSSWTRAEGTQPWVVARMTSTFPKANGQSYAARQTVHFNYVSGFLLVDGKPAGRLPERIRDSDEVKTLFGAQMHLRTHSSGLSGMSHQLIAPVEGQQIHFGLRNDQVVIRAVSRTAILEFIPGKVFFRNANYDLPVELLENCVHFLNLSTESVQIHRRPRIWTLRKTDWVISLRTHQCTQNNGRSGRLICPYSDTAQIFERLFHHFERPELLRIFLSKNRQLCVNLSRFELSFKVNQNRRLEERKLGKEIDPNQDAGTFHGLNSKLVLRDTRDVRRRTIIVPLGRTVCSLSDTHVEVTVVSESQNAYAKYEIDDVLGRLTCPPEPTLLYTKALLHALTSFPIPDKLTGRTGTEEAIHILRCGMSQPWTPLTPYPASRLEAIAALPPRRDFYPEDRRSLQRTQWSPNLPDSIQHERLETLARHLLQKSNRLQPFCKSIPDVDEVDLASHLRRRAEIRRSVYDPSSIHPPGLEASTKHNSNGKASTGASRRPQIAPARVLDKTYASRDQSLDTALAKNVKHVVKSSIRRPFHLSQGLNLRSLLIGQRIIGGFQTSAPCTEGITRLVEDTVAEQFGELVEFSRQCSFNQLYSLAFRLALMSFKPHANLELLEVLAAIARLDSLKVLVPPQHAVFVDFDLIGPTVEDLEAIIRSEWPSFIEPRGRRTSKRDAHDQHLLTCEEEGRRLARWFVKQWPSEAPSLDGFQSGTKLLNSADALDSVLEFWQQKTSNMHLGTYIDELQLAMDKFCSEGRVMLPEPDSTTFLSPSSCKIFSRVSSVIPSLSLELLTKAADACTLPLPWNSASLQLAQVHGTSKPRKASPGPEFNELQRVLTPFLNSSDQERKRYGQDLLRSLQALRNRQSPSLDHDRGWQHRYESAAQMDHLIHRCRMNILEIYDSIQKALGMGDKRSIWLPMANLWPGGKVTVLEQLRSTEKTCFGAGMKEMLVRFGVTNTELQWLERLRHYQLTQDNAKFEESLRNTGHQNWDPLQRPDWLLVELECDLLIRPEQVQVANAIISPSSGENSVLQMNMGQGKTSCIVPMAIAILADTAQIARLVVPKALLLQSAQLSGLQRLVDSKIAEADVMIRFQETLTRFCRDVIDESDFTLAVKTQLIYPSGPQLSVDGAPQRWTIVQELLRLFEEHLPAIRKAFPHSVEVIPRTKVQAFPMAFLLRRDAEDEFHRLVIEDIVNNRTTFLRLSESGLPPKEVRRTIRQFLSEASTKLQDKVGLKEVVSLFADQESAAKTLLLARGLILNRILLFCMKRRFNVQYGLHPNRDPIAVPFEAKGVPSETSEFGHPDVAIIFTTLSFYYAGLTVTQFRQSLSSILKADDAASAYDRWIHGCDALPAGLRHWNVINCDDEGQINELYSHLRLDRNVLNTYLNSWVFPSYAKQFGLKLSASAWDLPNFARPQKPALPGARSTGFSGTNDNKSLLPLNIRQHDLPALVQTNAEVLSHLLQPRNRHYHCAAHHGVRLSEEELLQTISKRKMMVLIDAGAYILELSNQDLVSKWLDVNNEAKAGVFFGDDNRAWVLYRGVKRKKVPLVATPFADDLTECVVFLDEAHCRGTDLKLPHNAMGALTLALGQTKDQTVQAAMRLRQLATSQSVTFFAGPEVHQSILDACKLPGRVVIHSGHIVHWLLEQSCCANEHLANLHIAQGVDYCRRLNAQWKYDQFLTQEEHRTMLLSVIRQQERQTLNEQYSRVTDATTKGSPDEVVFPALKGFMSTLASERKAMAANPGAGGMHSSALEEVEQEREVEFQVEEVRQVQKRKIFKPLGFPGLHAAFKHFVHKGELLGDDGYMHAFTFLGSTSIGHKFMVRMTSSRFFVSKEFTRTVVLSKQGQNKHPDNFLRPVEYILWSPVTDTALVIIPEEAELLIPIMRRAGPRCLVHLITYSAPVTKATLRNFNGLTFYNMPALPNDYKFPKWLIIELGILAGRLYVDHDECAAVAQYLQLSQREDDQLDGPAEQEETFAENPVTFMSEWLAHRRQSDILHTPMGYILRGRIDALHPEHAFFRTHTNEAQGSLDAPLFSGKRHDMDGDHDQEEDDDSDSDLDHDGDEIGEGWDHLGEELGLGFGEDVGDVSIEDGPERVAAEKALFDVD</sequence>
<comment type="catalytic activity">
    <reaction evidence="1">
        <text>Thiol-dependent hydrolysis of ester, thioester, amide, peptide and isopeptide bonds formed by the C-terminal Gly of ubiquitin (a 76-residue protein attached to proteins as an intracellular targeting signal).</text>
        <dbReference type="EC" id="3.4.19.12"/>
    </reaction>
</comment>
<feature type="domain" description="DUF3645" evidence="9">
    <location>
        <begin position="2381"/>
        <end position="2413"/>
    </location>
</feature>
<dbReference type="Pfam" id="PF12359">
    <property type="entry name" value="DUF3645"/>
    <property type="match status" value="1"/>
</dbReference>
<feature type="compositionally biased region" description="Basic and acidic residues" evidence="7">
    <location>
        <begin position="465"/>
        <end position="474"/>
    </location>
</feature>
<dbReference type="InParanoid" id="A0A2P5HUG8"/>
<evidence type="ECO:0000256" key="1">
    <source>
        <dbReference type="ARBA" id="ARBA00000707"/>
    </source>
</evidence>
<dbReference type="OrthoDB" id="3182339at2759"/>
<dbReference type="InterPro" id="IPR046541">
    <property type="entry name" value="DUF6606"/>
</dbReference>
<evidence type="ECO:0000256" key="5">
    <source>
        <dbReference type="ARBA" id="ARBA00022801"/>
    </source>
</evidence>
<keyword evidence="3" id="KW-0645">Protease</keyword>
<dbReference type="Pfam" id="PF12340">
    <property type="entry name" value="DUF3638"/>
    <property type="match status" value="1"/>
</dbReference>
<dbReference type="EMBL" id="MAVT02000717">
    <property type="protein sequence ID" value="POS73886.1"/>
    <property type="molecule type" value="Genomic_DNA"/>
</dbReference>
<keyword evidence="12" id="KW-1185">Reference proteome</keyword>
<dbReference type="EC" id="3.4.19.12" evidence="2"/>
<dbReference type="InterPro" id="IPR022105">
    <property type="entry name" value="DUF3645"/>
</dbReference>
<comment type="caution">
    <text evidence="11">The sequence shown here is derived from an EMBL/GenBank/DDBJ whole genome shotgun (WGS) entry which is preliminary data.</text>
</comment>
<evidence type="ECO:0000259" key="9">
    <source>
        <dbReference type="Pfam" id="PF12359"/>
    </source>
</evidence>
<evidence type="ECO:0000313" key="12">
    <source>
        <dbReference type="Proteomes" id="UP000094444"/>
    </source>
</evidence>
<organism evidence="11 12">
    <name type="scientific">Diaporthe helianthi</name>
    <dbReference type="NCBI Taxonomy" id="158607"/>
    <lineage>
        <taxon>Eukaryota</taxon>
        <taxon>Fungi</taxon>
        <taxon>Dikarya</taxon>
        <taxon>Ascomycota</taxon>
        <taxon>Pezizomycotina</taxon>
        <taxon>Sordariomycetes</taxon>
        <taxon>Sordariomycetidae</taxon>
        <taxon>Diaporthales</taxon>
        <taxon>Diaporthaceae</taxon>
        <taxon>Diaporthe</taxon>
    </lineage>
</organism>
<name>A0A2P5HUG8_DIAHE</name>
<evidence type="ECO:0000313" key="11">
    <source>
        <dbReference type="EMBL" id="POS73886.1"/>
    </source>
</evidence>
<keyword evidence="5" id="KW-0378">Hydrolase</keyword>
<feature type="region of interest" description="Disordered" evidence="7">
    <location>
        <begin position="446"/>
        <end position="478"/>
    </location>
</feature>
<protein>
    <recommendedName>
        <fullName evidence="2">ubiquitinyl hydrolase 1</fullName>
        <ecNumber evidence="2">3.4.19.12</ecNumber>
    </recommendedName>
</protein>
<dbReference type="InterPro" id="IPR051346">
    <property type="entry name" value="OTU_Deubiquitinase"/>
</dbReference>
<dbReference type="GO" id="GO:0004843">
    <property type="term" value="F:cysteine-type deubiquitinase activity"/>
    <property type="evidence" value="ECO:0007669"/>
    <property type="project" value="UniProtKB-EC"/>
</dbReference>
<evidence type="ECO:0000256" key="4">
    <source>
        <dbReference type="ARBA" id="ARBA00022786"/>
    </source>
</evidence>
<keyword evidence="4" id="KW-0833">Ubl conjugation pathway</keyword>
<feature type="region of interest" description="Disordered" evidence="7">
    <location>
        <begin position="1570"/>
        <end position="1605"/>
    </location>
</feature>
<feature type="domain" description="DUF3638" evidence="8">
    <location>
        <begin position="2090"/>
        <end position="2176"/>
    </location>
</feature>
<feature type="compositionally biased region" description="Polar residues" evidence="7">
    <location>
        <begin position="1585"/>
        <end position="1596"/>
    </location>
</feature>
<evidence type="ECO:0000256" key="3">
    <source>
        <dbReference type="ARBA" id="ARBA00022670"/>
    </source>
</evidence>
<evidence type="ECO:0000256" key="2">
    <source>
        <dbReference type="ARBA" id="ARBA00012759"/>
    </source>
</evidence>
<keyword evidence="6" id="KW-0788">Thiol protease</keyword>
<evidence type="ECO:0000259" key="8">
    <source>
        <dbReference type="Pfam" id="PF12340"/>
    </source>
</evidence>
<feature type="region of interest" description="Disordered" evidence="7">
    <location>
        <begin position="3134"/>
        <end position="3181"/>
    </location>
</feature>
<dbReference type="PANTHER" id="PTHR13367:SF33">
    <property type="entry name" value="P-LOOP CONTAINING NUCLEOSIDE TRIPHOSPHATE HYDROLASE PROTEIN"/>
    <property type="match status" value="1"/>
</dbReference>
<accession>A0A2P5HUG8</accession>
<feature type="domain" description="DUF6606" evidence="10">
    <location>
        <begin position="6"/>
        <end position="282"/>
    </location>
</feature>
<reference evidence="11" key="1">
    <citation type="submission" date="2017-09" db="EMBL/GenBank/DDBJ databases">
        <title>Polyketide synthases of a Diaporthe helianthi virulent isolate.</title>
        <authorList>
            <person name="Baroncelli R."/>
        </authorList>
    </citation>
    <scope>NUCLEOTIDE SEQUENCE [LARGE SCALE GENOMIC DNA]</scope>
    <source>
        <strain evidence="11">7/96</strain>
    </source>
</reference>
<gene>
    <name evidence="11" type="ORF">DHEL01_v207720</name>
</gene>
<evidence type="ECO:0000256" key="7">
    <source>
        <dbReference type="SAM" id="MobiDB-lite"/>
    </source>
</evidence>
<dbReference type="GO" id="GO:0006508">
    <property type="term" value="P:proteolysis"/>
    <property type="evidence" value="ECO:0007669"/>
    <property type="project" value="UniProtKB-KW"/>
</dbReference>
<evidence type="ECO:0000256" key="6">
    <source>
        <dbReference type="ARBA" id="ARBA00022807"/>
    </source>
</evidence>
<dbReference type="Pfam" id="PF20255">
    <property type="entry name" value="DUF6606"/>
    <property type="match status" value="1"/>
</dbReference>
<dbReference type="Proteomes" id="UP000094444">
    <property type="component" value="Unassembled WGS sequence"/>
</dbReference>